<comment type="function">
    <text evidence="6">Involved in transcription antitermination. Required for transcription of ribosomal RNA (rRNA) genes. Binds specifically to the boxA antiterminator sequence of the ribosomal RNA (rrn) operons.</text>
</comment>
<dbReference type="AlphaFoldDB" id="A0A432VVD8"/>
<dbReference type="GO" id="GO:0006353">
    <property type="term" value="P:DNA-templated transcription termination"/>
    <property type="evidence" value="ECO:0007669"/>
    <property type="project" value="UniProtKB-UniRule"/>
</dbReference>
<evidence type="ECO:0000313" key="8">
    <source>
        <dbReference type="EMBL" id="RUO20442.1"/>
    </source>
</evidence>
<dbReference type="GO" id="GO:0003723">
    <property type="term" value="F:RNA binding"/>
    <property type="evidence" value="ECO:0007669"/>
    <property type="project" value="UniProtKB-UniRule"/>
</dbReference>
<dbReference type="GO" id="GO:0005829">
    <property type="term" value="C:cytosol"/>
    <property type="evidence" value="ECO:0007669"/>
    <property type="project" value="TreeGrafter"/>
</dbReference>
<evidence type="ECO:0000256" key="4">
    <source>
        <dbReference type="ARBA" id="ARBA00023015"/>
    </source>
</evidence>
<keyword evidence="4 6" id="KW-0805">Transcription regulation</keyword>
<evidence type="ECO:0000256" key="6">
    <source>
        <dbReference type="HAMAP-Rule" id="MF_00073"/>
    </source>
</evidence>
<keyword evidence="2 6" id="KW-0889">Transcription antitermination</keyword>
<evidence type="ECO:0000313" key="9">
    <source>
        <dbReference type="Proteomes" id="UP000288395"/>
    </source>
</evidence>
<sequence>MKPAARRKARRLALQAVYSWQLTENSISDIEAEFLAENDVSKVDVDYFLDLVRGVAGNHQNLDQALAPFTDRPFVDLDQIERAVLRVAAYELKSRLDVPYKVVMNEAIELAKAFGADDSHRFVNGVLDKAIDTLRAARQ</sequence>
<dbReference type="GO" id="GO:0031564">
    <property type="term" value="P:transcription antitermination"/>
    <property type="evidence" value="ECO:0007669"/>
    <property type="project" value="UniProtKB-KW"/>
</dbReference>
<dbReference type="FunFam" id="1.10.940.10:FF:000001">
    <property type="entry name" value="Transcription antitermination factor NusB"/>
    <property type="match status" value="1"/>
</dbReference>
<evidence type="ECO:0000259" key="7">
    <source>
        <dbReference type="Pfam" id="PF01029"/>
    </source>
</evidence>
<organism evidence="8 9">
    <name type="scientific">Aliidiomarina iranensis</name>
    <dbReference type="NCBI Taxonomy" id="1434071"/>
    <lineage>
        <taxon>Bacteria</taxon>
        <taxon>Pseudomonadati</taxon>
        <taxon>Pseudomonadota</taxon>
        <taxon>Gammaproteobacteria</taxon>
        <taxon>Alteromonadales</taxon>
        <taxon>Idiomarinaceae</taxon>
        <taxon>Aliidiomarina</taxon>
    </lineage>
</organism>
<dbReference type="RefSeq" id="WP_126767418.1">
    <property type="nucleotide sequence ID" value="NZ_PIPJ01000005.1"/>
</dbReference>
<dbReference type="EMBL" id="PIPJ01000005">
    <property type="protein sequence ID" value="RUO20442.1"/>
    <property type="molecule type" value="Genomic_DNA"/>
</dbReference>
<evidence type="ECO:0000256" key="3">
    <source>
        <dbReference type="ARBA" id="ARBA00022884"/>
    </source>
</evidence>
<dbReference type="SUPFAM" id="SSF48013">
    <property type="entry name" value="NusB-like"/>
    <property type="match status" value="1"/>
</dbReference>
<reference evidence="9" key="1">
    <citation type="journal article" date="2018" name="Front. Microbiol.">
        <title>Genome-Based Analysis Reveals the Taxonomy and Diversity of the Family Idiomarinaceae.</title>
        <authorList>
            <person name="Liu Y."/>
            <person name="Lai Q."/>
            <person name="Shao Z."/>
        </authorList>
    </citation>
    <scope>NUCLEOTIDE SEQUENCE [LARGE SCALE GENOMIC DNA]</scope>
    <source>
        <strain evidence="9">GBPy7</strain>
    </source>
</reference>
<gene>
    <name evidence="6" type="primary">nusB</name>
    <name evidence="8" type="ORF">CWE08_08230</name>
</gene>
<comment type="caution">
    <text evidence="8">The sequence shown here is derived from an EMBL/GenBank/DDBJ whole genome shotgun (WGS) entry which is preliminary data.</text>
</comment>
<dbReference type="InterPro" id="IPR011605">
    <property type="entry name" value="NusB_fam"/>
</dbReference>
<dbReference type="PANTHER" id="PTHR11078:SF3">
    <property type="entry name" value="ANTITERMINATION NUSB DOMAIN-CONTAINING PROTEIN"/>
    <property type="match status" value="1"/>
</dbReference>
<keyword evidence="5 6" id="KW-0804">Transcription</keyword>
<keyword evidence="3 6" id="KW-0694">RNA-binding</keyword>
<dbReference type="Proteomes" id="UP000288395">
    <property type="component" value="Unassembled WGS sequence"/>
</dbReference>
<protein>
    <recommendedName>
        <fullName evidence="6">Transcription antitermination protein NusB</fullName>
    </recommendedName>
    <alternativeName>
        <fullName evidence="6">Antitermination factor NusB</fullName>
    </alternativeName>
</protein>
<comment type="similarity">
    <text evidence="1 6">Belongs to the NusB family.</text>
</comment>
<dbReference type="OrthoDB" id="9789556at2"/>
<evidence type="ECO:0000256" key="2">
    <source>
        <dbReference type="ARBA" id="ARBA00022814"/>
    </source>
</evidence>
<dbReference type="Gene3D" id="1.10.940.10">
    <property type="entry name" value="NusB-like"/>
    <property type="match status" value="1"/>
</dbReference>
<dbReference type="HAMAP" id="MF_00073">
    <property type="entry name" value="NusB"/>
    <property type="match status" value="1"/>
</dbReference>
<accession>A0A432VVD8</accession>
<feature type="domain" description="NusB/RsmB/TIM44" evidence="7">
    <location>
        <begin position="7"/>
        <end position="131"/>
    </location>
</feature>
<dbReference type="NCBIfam" id="TIGR01951">
    <property type="entry name" value="nusB"/>
    <property type="match status" value="1"/>
</dbReference>
<keyword evidence="9" id="KW-1185">Reference proteome</keyword>
<dbReference type="Pfam" id="PF01029">
    <property type="entry name" value="NusB"/>
    <property type="match status" value="1"/>
</dbReference>
<dbReference type="InterPro" id="IPR006027">
    <property type="entry name" value="NusB_RsmB_TIM44"/>
</dbReference>
<evidence type="ECO:0000256" key="5">
    <source>
        <dbReference type="ARBA" id="ARBA00023163"/>
    </source>
</evidence>
<evidence type="ECO:0000256" key="1">
    <source>
        <dbReference type="ARBA" id="ARBA00005952"/>
    </source>
</evidence>
<name>A0A432VVD8_9GAMM</name>
<proteinExistence type="inferred from homology"/>
<dbReference type="InterPro" id="IPR035926">
    <property type="entry name" value="NusB-like_sf"/>
</dbReference>
<dbReference type="PANTHER" id="PTHR11078">
    <property type="entry name" value="N UTILIZATION SUBSTANCE PROTEIN B-RELATED"/>
    <property type="match status" value="1"/>
</dbReference>